<evidence type="ECO:0000256" key="5">
    <source>
        <dbReference type="ARBA" id="ARBA00022723"/>
    </source>
</evidence>
<protein>
    <recommendedName>
        <fullName evidence="4">fumarylacetoacetase</fullName>
        <ecNumber evidence="4">3.7.1.2</ecNumber>
    </recommendedName>
</protein>
<evidence type="ECO:0000256" key="7">
    <source>
        <dbReference type="ARBA" id="ARBA00022837"/>
    </source>
</evidence>
<dbReference type="PANTHER" id="PTHR43069">
    <property type="entry name" value="FUMARYLACETOACETASE"/>
    <property type="match status" value="1"/>
</dbReference>
<feature type="binding site" evidence="13">
    <location>
        <position position="241"/>
    </location>
    <ligand>
        <name>Ca(2+)</name>
        <dbReference type="ChEBI" id="CHEBI:29108"/>
    </ligand>
</feature>
<dbReference type="GO" id="GO:0046872">
    <property type="term" value="F:metal ion binding"/>
    <property type="evidence" value="ECO:0007669"/>
    <property type="project" value="UniProtKB-KW"/>
</dbReference>
<keyword evidence="5 13" id="KW-0479">Metal-binding</keyword>
<evidence type="ECO:0000256" key="12">
    <source>
        <dbReference type="PIRSR" id="PIRSR605959-2"/>
    </source>
</evidence>
<accession>A0A225M0W5</accession>
<dbReference type="InterPro" id="IPR036462">
    <property type="entry name" value="Fumarylacetoacetase_N_sf"/>
</dbReference>
<feature type="active site" description="Proton acceptor" evidence="11">
    <location>
        <position position="142"/>
    </location>
</feature>
<keyword evidence="8 13" id="KW-0460">Magnesium</keyword>
<feature type="domain" description="Fumarylacetoacetase N-terminal" evidence="15">
    <location>
        <begin position="30"/>
        <end position="127"/>
    </location>
</feature>
<dbReference type="Pfam" id="PF01557">
    <property type="entry name" value="FAA_hydrolase"/>
    <property type="match status" value="1"/>
</dbReference>
<feature type="binding site" evidence="12">
    <location>
        <position position="252"/>
    </location>
    <ligand>
        <name>substrate</name>
    </ligand>
</feature>
<evidence type="ECO:0000256" key="6">
    <source>
        <dbReference type="ARBA" id="ARBA00022801"/>
    </source>
</evidence>
<dbReference type="Gene3D" id="2.30.30.230">
    <property type="entry name" value="Fumarylacetoacetase, N-terminal domain"/>
    <property type="match status" value="1"/>
</dbReference>
<dbReference type="Proteomes" id="UP000214603">
    <property type="component" value="Unassembled WGS sequence"/>
</dbReference>
<dbReference type="GO" id="GO:0006559">
    <property type="term" value="P:L-phenylalanine catabolic process"/>
    <property type="evidence" value="ECO:0007669"/>
    <property type="project" value="UniProtKB-UniPathway"/>
</dbReference>
<feature type="binding site" evidence="12">
    <location>
        <position position="368"/>
    </location>
    <ligand>
        <name>substrate</name>
    </ligand>
</feature>
<comment type="cofactor">
    <cofactor evidence="2 13">
        <name>Mg(2+)</name>
        <dbReference type="ChEBI" id="CHEBI:18420"/>
    </cofactor>
</comment>
<evidence type="ECO:0000256" key="4">
    <source>
        <dbReference type="ARBA" id="ARBA00012094"/>
    </source>
</evidence>
<dbReference type="SUPFAM" id="SSF63433">
    <property type="entry name" value="Fumarylacetoacetate hydrolase, FAH, N-terminal domain"/>
    <property type="match status" value="1"/>
</dbReference>
<evidence type="ECO:0000256" key="10">
    <source>
        <dbReference type="ARBA" id="ARBA00023232"/>
    </source>
</evidence>
<dbReference type="Gene3D" id="3.90.850.10">
    <property type="entry name" value="Fumarylacetoacetase-like, C-terminal domain"/>
    <property type="match status" value="1"/>
</dbReference>
<keyword evidence="6" id="KW-0378">Hydrolase</keyword>
<reference evidence="17" key="1">
    <citation type="submission" date="2017-06" db="EMBL/GenBank/DDBJ databases">
        <title>Herbaspirillum phytohormonus sp. nov., isolated from the root nodule of Robinia pseudoacacia in lead-zinc mine.</title>
        <authorList>
            <person name="Fan M."/>
            <person name="Lin Y."/>
        </authorList>
    </citation>
    <scope>NUCLEOTIDE SEQUENCE [LARGE SCALE GENOMIC DNA]</scope>
    <source>
        <strain evidence="17">SC-089</strain>
    </source>
</reference>
<feature type="binding site" evidence="12">
    <location>
        <position position="151"/>
    </location>
    <ligand>
        <name>substrate</name>
    </ligand>
</feature>
<dbReference type="EMBL" id="NJIH01000014">
    <property type="protein sequence ID" value="OWT54816.1"/>
    <property type="molecule type" value="Genomic_DNA"/>
</dbReference>
<keyword evidence="17" id="KW-1185">Reference proteome</keyword>
<evidence type="ECO:0000256" key="11">
    <source>
        <dbReference type="PIRSR" id="PIRSR605959-1"/>
    </source>
</evidence>
<dbReference type="UniPathway" id="UPA00139">
    <property type="reaction ID" value="UER00341"/>
</dbReference>
<feature type="binding site" evidence="13">
    <location>
        <position position="261"/>
    </location>
    <ligand>
        <name>Mg(2+)</name>
        <dbReference type="ChEBI" id="CHEBI:18420"/>
    </ligand>
</feature>
<comment type="pathway">
    <text evidence="3">Amino-acid degradation; L-phenylalanine degradation; acetoacetate and fumarate from L-phenylalanine: step 6/6.</text>
</comment>
<dbReference type="GO" id="GO:1902000">
    <property type="term" value="P:homogentisate catabolic process"/>
    <property type="evidence" value="ECO:0007669"/>
    <property type="project" value="TreeGrafter"/>
</dbReference>
<dbReference type="RefSeq" id="WP_088605564.1">
    <property type="nucleotide sequence ID" value="NZ_NJIH01000014.1"/>
</dbReference>
<keyword evidence="7 13" id="KW-0106">Calcium</keyword>
<evidence type="ECO:0000259" key="14">
    <source>
        <dbReference type="Pfam" id="PF01557"/>
    </source>
</evidence>
<evidence type="ECO:0000259" key="15">
    <source>
        <dbReference type="Pfam" id="PF09298"/>
    </source>
</evidence>
<evidence type="ECO:0000256" key="1">
    <source>
        <dbReference type="ARBA" id="ARBA00001913"/>
    </source>
</evidence>
<keyword evidence="10" id="KW-0585">Phenylalanine catabolism</keyword>
<feature type="binding site" evidence="12">
    <location>
        <position position="137"/>
    </location>
    <ligand>
        <name>substrate</name>
    </ligand>
</feature>
<dbReference type="Pfam" id="PF09298">
    <property type="entry name" value="FAA_hydrolase_N"/>
    <property type="match status" value="1"/>
</dbReference>
<sequence length="433" mass="46144">MPVELNETHDPLLTSWVAGANEAGTDFPIQNLPYGVFARAGKPRVGVAIGDSILDVAEAAQAGSFTGMAEVSAKACQSGQLNALMELGPDYWAALRLGLSRLLRQGGATKAAESCLVDRKCAQMRLPASISNFTDFYTSIHHATNAGRMMRPDAPLLPNFKHMPIAYHGRASSVAVSGTSVRRPKGQSRAKNASLPSYGPTQRMDFELEVGFYVGPGNAIGETVALADAPGHIFGLSLVNDWSARDIQSWEYQPLGPFLAKSFLTSVSPWIVTLEALAPFRVAAADRGRDAPDLLAHLDDAQDRTHGGIHLQLEVFLQTPKMRGAGISPERISGSNFDGQYWTIFQMLAHHTSNGCNLLAGDLVASGTVSGSGLSEAGCLLEMTLGGTRPLALPNGETRSFLEDGDEILFRGFCERTGAARIGFGECAGRIEG</sequence>
<gene>
    <name evidence="16" type="primary">fahA</name>
    <name evidence="16" type="ORF">CEY11_21935</name>
</gene>
<proteinExistence type="predicted"/>
<dbReference type="GO" id="GO:0006572">
    <property type="term" value="P:L-tyrosine catabolic process"/>
    <property type="evidence" value="ECO:0007669"/>
    <property type="project" value="UniProtKB-KW"/>
</dbReference>
<feature type="binding site" evidence="12">
    <location>
        <position position="248"/>
    </location>
    <ligand>
        <name>substrate</name>
    </ligand>
</feature>
<dbReference type="InterPro" id="IPR036663">
    <property type="entry name" value="Fumarylacetoacetase_C_sf"/>
</dbReference>
<feature type="binding site" evidence="13">
    <location>
        <position position="265"/>
    </location>
    <ligand>
        <name>Mg(2+)</name>
        <dbReference type="ChEBI" id="CHEBI:18420"/>
    </ligand>
</feature>
<feature type="binding site" evidence="13">
    <location>
        <position position="241"/>
    </location>
    <ligand>
        <name>Mg(2+)</name>
        <dbReference type="ChEBI" id="CHEBI:18420"/>
    </ligand>
</feature>
<dbReference type="InterPro" id="IPR005959">
    <property type="entry name" value="Fumarylacetoacetase"/>
</dbReference>
<dbReference type="OrthoDB" id="3766879at2"/>
<evidence type="ECO:0000256" key="3">
    <source>
        <dbReference type="ARBA" id="ARBA00004782"/>
    </source>
</evidence>
<comment type="caution">
    <text evidence="16">The sequence shown here is derived from an EMBL/GenBank/DDBJ whole genome shotgun (WGS) entry which is preliminary data.</text>
</comment>
<evidence type="ECO:0000256" key="2">
    <source>
        <dbReference type="ARBA" id="ARBA00001946"/>
    </source>
</evidence>
<dbReference type="GO" id="GO:0004334">
    <property type="term" value="F:fumarylacetoacetase activity"/>
    <property type="evidence" value="ECO:0007669"/>
    <property type="project" value="UniProtKB-EC"/>
</dbReference>
<evidence type="ECO:0000313" key="17">
    <source>
        <dbReference type="Proteomes" id="UP000214603"/>
    </source>
</evidence>
<feature type="domain" description="Fumarylacetoacetase-like C-terminal" evidence="14">
    <location>
        <begin position="134"/>
        <end position="428"/>
    </location>
</feature>
<dbReference type="InterPro" id="IPR011234">
    <property type="entry name" value="Fumarylacetoacetase-like_C"/>
</dbReference>
<feature type="binding site" evidence="13">
    <location>
        <position position="209"/>
    </location>
    <ligand>
        <name>Ca(2+)</name>
        <dbReference type="ChEBI" id="CHEBI:29108"/>
    </ligand>
</feature>
<dbReference type="SUPFAM" id="SSF56529">
    <property type="entry name" value="FAH"/>
    <property type="match status" value="1"/>
</dbReference>
<dbReference type="InterPro" id="IPR015377">
    <property type="entry name" value="Fumarylacetoacetase_N"/>
</dbReference>
<dbReference type="NCBIfam" id="TIGR01266">
    <property type="entry name" value="fum_ac_acetase"/>
    <property type="match status" value="1"/>
</dbReference>
<evidence type="ECO:0000313" key="16">
    <source>
        <dbReference type="EMBL" id="OWT54816.1"/>
    </source>
</evidence>
<feature type="binding site" evidence="13">
    <location>
        <position position="135"/>
    </location>
    <ligand>
        <name>Ca(2+)</name>
        <dbReference type="ChEBI" id="CHEBI:29108"/>
    </ligand>
</feature>
<comment type="cofactor">
    <cofactor evidence="1 13">
        <name>Ca(2+)</name>
        <dbReference type="ChEBI" id="CHEBI:29108"/>
    </cofactor>
</comment>
<organism evidence="16 17">
    <name type="scientific">Candidimonas nitroreducens</name>
    <dbReference type="NCBI Taxonomy" id="683354"/>
    <lineage>
        <taxon>Bacteria</taxon>
        <taxon>Pseudomonadati</taxon>
        <taxon>Pseudomonadota</taxon>
        <taxon>Betaproteobacteria</taxon>
        <taxon>Burkholderiales</taxon>
        <taxon>Alcaligenaceae</taxon>
        <taxon>Candidimonas</taxon>
    </lineage>
</organism>
<evidence type="ECO:0000256" key="9">
    <source>
        <dbReference type="ARBA" id="ARBA00022878"/>
    </source>
</evidence>
<feature type="binding site" evidence="13">
    <location>
        <position position="207"/>
    </location>
    <ligand>
        <name>Ca(2+)</name>
        <dbReference type="ChEBI" id="CHEBI:29108"/>
    </ligand>
</feature>
<evidence type="ECO:0000256" key="8">
    <source>
        <dbReference type="ARBA" id="ARBA00022842"/>
    </source>
</evidence>
<keyword evidence="9" id="KW-0828">Tyrosine catabolism</keyword>
<evidence type="ECO:0000256" key="13">
    <source>
        <dbReference type="PIRSR" id="PIRSR605959-3"/>
    </source>
</evidence>
<dbReference type="EC" id="3.7.1.2" evidence="4"/>
<dbReference type="PANTHER" id="PTHR43069:SF2">
    <property type="entry name" value="FUMARYLACETOACETASE"/>
    <property type="match status" value="1"/>
</dbReference>
<name>A0A225M0W5_9BURK</name>
<dbReference type="AlphaFoldDB" id="A0A225M0W5"/>